<dbReference type="AlphaFoldDB" id="A0A3B0WUA0"/>
<feature type="domain" description="tRNA/rRNA methyltransferase SpoU type" evidence="7">
    <location>
        <begin position="20"/>
        <end position="159"/>
    </location>
</feature>
<evidence type="ECO:0000256" key="4">
    <source>
        <dbReference type="ARBA" id="ARBA00022691"/>
    </source>
</evidence>
<dbReference type="CDD" id="cd18092">
    <property type="entry name" value="SpoU-like_TrmH"/>
    <property type="match status" value="1"/>
</dbReference>
<keyword evidence="4" id="KW-0949">S-adenosyl-L-methionine</keyword>
<gene>
    <name evidence="8" type="ORF">MNBD_GAMMA05-541</name>
</gene>
<dbReference type="Gene3D" id="3.40.1280.10">
    <property type="match status" value="1"/>
</dbReference>
<dbReference type="HAMAP" id="MF_02060">
    <property type="entry name" value="tRNA_methyltr_TrmH"/>
    <property type="match status" value="1"/>
</dbReference>
<dbReference type="GO" id="GO:0141100">
    <property type="term" value="F:tRNA (guanine(18)-2'-O)-methyltransferase activity"/>
    <property type="evidence" value="ECO:0007669"/>
    <property type="project" value="UniProtKB-EC"/>
</dbReference>
<protein>
    <submittedName>
        <fullName evidence="8">tRNA (Guanosine(18)-2'-O)-methyltransferase</fullName>
        <ecNumber evidence="8">2.1.1.34</ecNumber>
    </submittedName>
</protein>
<keyword evidence="1" id="KW-0820">tRNA-binding</keyword>
<keyword evidence="2 8" id="KW-0489">Methyltransferase</keyword>
<dbReference type="SUPFAM" id="SSF75217">
    <property type="entry name" value="alpha/beta knot"/>
    <property type="match status" value="1"/>
</dbReference>
<reference evidence="8" key="1">
    <citation type="submission" date="2018-06" db="EMBL/GenBank/DDBJ databases">
        <authorList>
            <person name="Zhirakovskaya E."/>
        </authorList>
    </citation>
    <scope>NUCLEOTIDE SEQUENCE</scope>
</reference>
<dbReference type="InterPro" id="IPR029028">
    <property type="entry name" value="Alpha/beta_knot_MTases"/>
</dbReference>
<evidence type="ECO:0000256" key="6">
    <source>
        <dbReference type="ARBA" id="ARBA00022884"/>
    </source>
</evidence>
<keyword evidence="6" id="KW-0694">RNA-binding</keyword>
<dbReference type="InterPro" id="IPR001537">
    <property type="entry name" value="SpoU_MeTrfase"/>
</dbReference>
<evidence type="ECO:0000256" key="3">
    <source>
        <dbReference type="ARBA" id="ARBA00022679"/>
    </source>
</evidence>
<keyword evidence="5" id="KW-0819">tRNA processing</keyword>
<dbReference type="EC" id="2.1.1.34" evidence="8"/>
<sequence>MTPKRLNTIKNTLNRRQPDLTVVMENVRKPHNLAAVARTLEAVGGLDIHAITALTSIRLTQLAAGGTKKWIEVHKHPNTIEGLAHLKKQGHQIIATTLNEASKDYREIDYTRPTAILVGEELEGITDQAVELADENISIPIVGMVQSLNVSVASALVLYEAYHQRNKAGMYDSPFSQRLHISAFCSGVYLFGFCRPSTTLLLFNKRL</sequence>
<dbReference type="Pfam" id="PF00588">
    <property type="entry name" value="SpoU_methylase"/>
    <property type="match status" value="1"/>
</dbReference>
<evidence type="ECO:0000256" key="1">
    <source>
        <dbReference type="ARBA" id="ARBA00022555"/>
    </source>
</evidence>
<evidence type="ECO:0000256" key="5">
    <source>
        <dbReference type="ARBA" id="ARBA00022694"/>
    </source>
</evidence>
<accession>A0A3B0WUA0</accession>
<dbReference type="NCBIfam" id="NF008295">
    <property type="entry name" value="PRK11081.1"/>
    <property type="match status" value="1"/>
</dbReference>
<evidence type="ECO:0000256" key="2">
    <source>
        <dbReference type="ARBA" id="ARBA00022603"/>
    </source>
</evidence>
<dbReference type="GO" id="GO:0002938">
    <property type="term" value="P:tRNA guanine ribose methylation"/>
    <property type="evidence" value="ECO:0007669"/>
    <property type="project" value="TreeGrafter"/>
</dbReference>
<dbReference type="EMBL" id="UOFE01000030">
    <property type="protein sequence ID" value="VAW52749.1"/>
    <property type="molecule type" value="Genomic_DNA"/>
</dbReference>
<evidence type="ECO:0000259" key="7">
    <source>
        <dbReference type="Pfam" id="PF00588"/>
    </source>
</evidence>
<dbReference type="InterPro" id="IPR029026">
    <property type="entry name" value="tRNA_m1G_MTases_N"/>
</dbReference>
<name>A0A3B0WUA0_9ZZZZ</name>
<proteinExistence type="inferred from homology"/>
<dbReference type="PANTHER" id="PTHR43453:SF1">
    <property type="entry name" value="TRNA_RRNA METHYLTRANSFERASE SPOU TYPE DOMAIN-CONTAINING PROTEIN"/>
    <property type="match status" value="1"/>
</dbReference>
<dbReference type="GO" id="GO:0000049">
    <property type="term" value="F:tRNA binding"/>
    <property type="evidence" value="ECO:0007669"/>
    <property type="project" value="UniProtKB-KW"/>
</dbReference>
<dbReference type="InterPro" id="IPR033671">
    <property type="entry name" value="TrmH"/>
</dbReference>
<evidence type="ECO:0000313" key="8">
    <source>
        <dbReference type="EMBL" id="VAW52749.1"/>
    </source>
</evidence>
<organism evidence="8">
    <name type="scientific">hydrothermal vent metagenome</name>
    <dbReference type="NCBI Taxonomy" id="652676"/>
    <lineage>
        <taxon>unclassified sequences</taxon>
        <taxon>metagenomes</taxon>
        <taxon>ecological metagenomes</taxon>
    </lineage>
</organism>
<keyword evidence="3 8" id="KW-0808">Transferase</keyword>
<dbReference type="PANTHER" id="PTHR43453">
    <property type="entry name" value="RRNA METHYLASE-LIKE"/>
    <property type="match status" value="1"/>
</dbReference>